<reference evidence="1 2" key="1">
    <citation type="submission" date="2021-06" db="EMBL/GenBank/DDBJ databases">
        <authorList>
            <person name="Sun Q."/>
            <person name="Li D."/>
        </authorList>
    </citation>
    <scope>NUCLEOTIDE SEQUENCE [LARGE SCALE GENOMIC DNA]</scope>
    <source>
        <strain evidence="1 2">MSJ-40</strain>
    </source>
</reference>
<comment type="caution">
    <text evidence="1">The sequence shown here is derived from an EMBL/GenBank/DDBJ whole genome shotgun (WGS) entry which is preliminary data.</text>
</comment>
<evidence type="ECO:0000313" key="2">
    <source>
        <dbReference type="Proteomes" id="UP000749471"/>
    </source>
</evidence>
<name>A0ABS6E8I1_9FIRM</name>
<proteinExistence type="predicted"/>
<gene>
    <name evidence="1" type="ORF">KQI42_14525</name>
</gene>
<dbReference type="RefSeq" id="WP_216520944.1">
    <property type="nucleotide sequence ID" value="NZ_JAHLPM010000013.1"/>
</dbReference>
<dbReference type="EMBL" id="JAHLPM010000013">
    <property type="protein sequence ID" value="MBU5439235.1"/>
    <property type="molecule type" value="Genomic_DNA"/>
</dbReference>
<dbReference type="Proteomes" id="UP000749471">
    <property type="component" value="Unassembled WGS sequence"/>
</dbReference>
<keyword evidence="2" id="KW-1185">Reference proteome</keyword>
<evidence type="ECO:0000313" key="1">
    <source>
        <dbReference type="EMBL" id="MBU5439235.1"/>
    </source>
</evidence>
<protein>
    <submittedName>
        <fullName evidence="1">Uncharacterized protein</fullName>
    </submittedName>
</protein>
<sequence>MGKKLISPTNLNQYISEGQKEILIDKTMIISPGAKDLLEEQGITIIYDDISKDQSREKDLLKEKIKDILIREFKINDQKTVEDLITKVYEKIKY</sequence>
<organism evidence="1 2">
    <name type="scientific">Tissierella simiarum</name>
    <dbReference type="NCBI Taxonomy" id="2841534"/>
    <lineage>
        <taxon>Bacteria</taxon>
        <taxon>Bacillati</taxon>
        <taxon>Bacillota</taxon>
        <taxon>Tissierellia</taxon>
        <taxon>Tissierellales</taxon>
        <taxon>Tissierellaceae</taxon>
        <taxon>Tissierella</taxon>
    </lineage>
</organism>
<accession>A0ABS6E8I1</accession>